<dbReference type="Pfam" id="PF14476">
    <property type="entry name" value="Chloroplast_duf"/>
    <property type="match status" value="1"/>
</dbReference>
<accession>A0A7J7P1H9</accession>
<dbReference type="InterPro" id="IPR027949">
    <property type="entry name" value="Chloroplast_duf"/>
</dbReference>
<dbReference type="PANTHER" id="PTHR33358">
    <property type="entry name" value="F-BOX PROTEIN WITH A DOMAIN PROTEIN"/>
    <property type="match status" value="1"/>
</dbReference>
<organism evidence="1 2">
    <name type="scientific">Kingdonia uniflora</name>
    <dbReference type="NCBI Taxonomy" id="39325"/>
    <lineage>
        <taxon>Eukaryota</taxon>
        <taxon>Viridiplantae</taxon>
        <taxon>Streptophyta</taxon>
        <taxon>Embryophyta</taxon>
        <taxon>Tracheophyta</taxon>
        <taxon>Spermatophyta</taxon>
        <taxon>Magnoliopsida</taxon>
        <taxon>Ranunculales</taxon>
        <taxon>Circaeasteraceae</taxon>
        <taxon>Kingdonia</taxon>
    </lineage>
</organism>
<gene>
    <name evidence="1" type="ORF">GIB67_026976</name>
</gene>
<dbReference type="Proteomes" id="UP000541444">
    <property type="component" value="Unassembled WGS sequence"/>
</dbReference>
<evidence type="ECO:0000313" key="2">
    <source>
        <dbReference type="Proteomes" id="UP000541444"/>
    </source>
</evidence>
<dbReference type="AlphaFoldDB" id="A0A7J7P1H9"/>
<dbReference type="PANTHER" id="PTHR33358:SF12">
    <property type="entry name" value="F-BOX PROTEIN WITH A DOMAIN PROTEIN"/>
    <property type="match status" value="1"/>
</dbReference>
<reference evidence="1 2" key="1">
    <citation type="journal article" date="2020" name="IScience">
        <title>Genome Sequencing of the Endangered Kingdonia uniflora (Circaeasteraceae, Ranunculales) Reveals Potential Mechanisms of Evolutionary Specialization.</title>
        <authorList>
            <person name="Sun Y."/>
            <person name="Deng T."/>
            <person name="Zhang A."/>
            <person name="Moore M.J."/>
            <person name="Landis J.B."/>
            <person name="Lin N."/>
            <person name="Zhang H."/>
            <person name="Zhang X."/>
            <person name="Huang J."/>
            <person name="Zhang X."/>
            <person name="Sun H."/>
            <person name="Wang H."/>
        </authorList>
    </citation>
    <scope>NUCLEOTIDE SEQUENCE [LARGE SCALE GENOMIC DNA]</scope>
    <source>
        <strain evidence="1">TB1705</strain>
        <tissue evidence="1">Leaf</tissue>
    </source>
</reference>
<comment type="caution">
    <text evidence="1">The sequence shown here is derived from an EMBL/GenBank/DDBJ whole genome shotgun (WGS) entry which is preliminary data.</text>
</comment>
<dbReference type="EMBL" id="JACGCM010000347">
    <property type="protein sequence ID" value="KAF6173281.1"/>
    <property type="molecule type" value="Genomic_DNA"/>
</dbReference>
<dbReference type="OrthoDB" id="1897643at2759"/>
<proteinExistence type="predicted"/>
<evidence type="ECO:0000313" key="1">
    <source>
        <dbReference type="EMBL" id="KAF6173281.1"/>
    </source>
</evidence>
<name>A0A7J7P1H9_9MAGN</name>
<evidence type="ECO:0008006" key="3">
    <source>
        <dbReference type="Google" id="ProtNLM"/>
    </source>
</evidence>
<sequence length="415" mass="45505">MAATLQASSLLCSSSSRHYSRTTVHATFRIPKIRISLPNPPTKNLVEELNVRNVFTTITAIPSTSARDNEETSDTTVIAELYAIMEAVSERIELHVIVKDQRNNWNSLLLNSVNTITMSAAMMVALTSTTGELGESFLALKLAPTLLYTAVTGMLLVMNKIQPSQLAEEQRNATRLFKQLHTQIQITLALGTPTSMDVKNAMEKVLAIDRAFPLPLLGGAMLEKFPERVEPAVWWPKQEKLQNQFGEKEGNNGWNDKLEEDMWNIVAVLKDRDMEDYVKLGKRALKVNKALAITGPLLTAVAAFGSASIESSSHGSGAVLLGVLAGALATVVNTFEHGGQVGMVFEMYRGCAGTFQQLQETIEATLNEKELGKRENGELFEMKVALQLGRSVSDLRKFVAASNTTATKEFASKLF</sequence>
<keyword evidence="2" id="KW-1185">Reference proteome</keyword>
<protein>
    <recommendedName>
        <fullName evidence="3">F-box protein</fullName>
    </recommendedName>
</protein>